<dbReference type="InterPro" id="IPR013647">
    <property type="entry name" value="OligopepF_N_dom"/>
</dbReference>
<dbReference type="GO" id="GO:0006518">
    <property type="term" value="P:peptide metabolic process"/>
    <property type="evidence" value="ECO:0007669"/>
    <property type="project" value="TreeGrafter"/>
</dbReference>
<dbReference type="Gene3D" id="1.10.1370.20">
    <property type="entry name" value="Oligoendopeptidase f, C-terminal domain"/>
    <property type="match status" value="1"/>
</dbReference>
<keyword evidence="4 6" id="KW-0862">Zinc</keyword>
<keyword evidence="2 6" id="KW-0479">Metal-binding</keyword>
<accession>A0AA90PRT2</accession>
<organism evidence="10 11">
    <name type="scientific">Helicobacter cappadocius</name>
    <dbReference type="NCBI Taxonomy" id="3063998"/>
    <lineage>
        <taxon>Bacteria</taxon>
        <taxon>Pseudomonadati</taxon>
        <taxon>Campylobacterota</taxon>
        <taxon>Epsilonproteobacteria</taxon>
        <taxon>Campylobacterales</taxon>
        <taxon>Helicobacteraceae</taxon>
        <taxon>Helicobacter</taxon>
    </lineage>
</organism>
<dbReference type="Proteomes" id="UP001177258">
    <property type="component" value="Unassembled WGS sequence"/>
</dbReference>
<dbReference type="CDD" id="cd09610">
    <property type="entry name" value="M3B_PepF"/>
    <property type="match status" value="1"/>
</dbReference>
<evidence type="ECO:0000256" key="4">
    <source>
        <dbReference type="ARBA" id="ARBA00022833"/>
    </source>
</evidence>
<evidence type="ECO:0000313" key="11">
    <source>
        <dbReference type="Proteomes" id="UP001177258"/>
    </source>
</evidence>
<dbReference type="InterPro" id="IPR045090">
    <property type="entry name" value="Pept_M3A_M3B"/>
</dbReference>
<name>A0AA90PRT2_9HELI</name>
<dbReference type="Proteomes" id="UP001240777">
    <property type="component" value="Unassembled WGS sequence"/>
</dbReference>
<dbReference type="SUPFAM" id="SSF55486">
    <property type="entry name" value="Metalloproteases ('zincins'), catalytic domain"/>
    <property type="match status" value="1"/>
</dbReference>
<dbReference type="Pfam" id="PF08439">
    <property type="entry name" value="Peptidase_M3_N"/>
    <property type="match status" value="1"/>
</dbReference>
<reference evidence="10 12" key="1">
    <citation type="submission" date="2023-07" db="EMBL/GenBank/DDBJ databases">
        <title>Unpublished Manusciprt.</title>
        <authorList>
            <person name="Aydin F."/>
            <person name="Tarhane S."/>
            <person name="Saticioglu I.B."/>
            <person name="Karakaya E."/>
            <person name="Abay S."/>
            <person name="Guran O."/>
            <person name="Bozkurt E."/>
            <person name="Uzum N."/>
            <person name="Olgun K."/>
            <person name="Jablonski D."/>
        </authorList>
    </citation>
    <scope>NUCLEOTIDE SEQUENCE</scope>
    <source>
        <strain evidence="12">faydin-H75</strain>
        <strain evidence="10">Faydin-H76</strain>
    </source>
</reference>
<dbReference type="AlphaFoldDB" id="A0AA90PRT2"/>
<keyword evidence="12" id="KW-1185">Reference proteome</keyword>
<dbReference type="GO" id="GO:0004222">
    <property type="term" value="F:metalloendopeptidase activity"/>
    <property type="evidence" value="ECO:0007669"/>
    <property type="project" value="InterPro"/>
</dbReference>
<dbReference type="PANTHER" id="PTHR11804">
    <property type="entry name" value="PROTEASE M3 THIMET OLIGOPEPTIDASE-RELATED"/>
    <property type="match status" value="1"/>
</dbReference>
<evidence type="ECO:0000256" key="1">
    <source>
        <dbReference type="ARBA" id="ARBA00022670"/>
    </source>
</evidence>
<feature type="domain" description="Oligopeptidase F N-terminal" evidence="8">
    <location>
        <begin position="106"/>
        <end position="171"/>
    </location>
</feature>
<evidence type="ECO:0000256" key="3">
    <source>
        <dbReference type="ARBA" id="ARBA00022801"/>
    </source>
</evidence>
<dbReference type="GO" id="GO:0046872">
    <property type="term" value="F:metal ion binding"/>
    <property type="evidence" value="ECO:0007669"/>
    <property type="project" value="UniProtKB-UniRule"/>
</dbReference>
<dbReference type="Gene3D" id="1.20.140.70">
    <property type="entry name" value="Oligopeptidase f, N-terminal domain"/>
    <property type="match status" value="1"/>
</dbReference>
<evidence type="ECO:0000259" key="7">
    <source>
        <dbReference type="Pfam" id="PF01432"/>
    </source>
</evidence>
<protein>
    <submittedName>
        <fullName evidence="10">M3 family oligoendopeptidase</fullName>
        <ecNumber evidence="10">3.4.-.-</ecNumber>
    </submittedName>
</protein>
<evidence type="ECO:0000313" key="10">
    <source>
        <dbReference type="EMBL" id="MDP2538902.1"/>
    </source>
</evidence>
<evidence type="ECO:0000313" key="9">
    <source>
        <dbReference type="EMBL" id="MDO7252859.1"/>
    </source>
</evidence>
<keyword evidence="5 6" id="KW-0482">Metalloprotease</keyword>
<dbReference type="EC" id="3.4.-.-" evidence="10"/>
<keyword evidence="3 6" id="KW-0378">Hydrolase</keyword>
<dbReference type="InterPro" id="IPR001567">
    <property type="entry name" value="Pept_M3A_M3B_dom"/>
</dbReference>
<dbReference type="GO" id="GO:0006508">
    <property type="term" value="P:proteolysis"/>
    <property type="evidence" value="ECO:0007669"/>
    <property type="project" value="UniProtKB-KW"/>
</dbReference>
<dbReference type="NCBIfam" id="TIGR02290">
    <property type="entry name" value="M3_fam_3"/>
    <property type="match status" value="1"/>
</dbReference>
<comment type="cofactor">
    <cofactor evidence="6">
        <name>Zn(2+)</name>
        <dbReference type="ChEBI" id="CHEBI:29105"/>
    </cofactor>
    <text evidence="6">Binds 1 zinc ion.</text>
</comment>
<gene>
    <name evidence="9" type="ORF">Q5I04_02885</name>
    <name evidence="10" type="ORF">Q5I06_03815</name>
</gene>
<feature type="domain" description="Peptidase M3A/M3B catalytic" evidence="7">
    <location>
        <begin position="187"/>
        <end position="561"/>
    </location>
</feature>
<evidence type="ECO:0000313" key="12">
    <source>
        <dbReference type="Proteomes" id="UP001240777"/>
    </source>
</evidence>
<keyword evidence="1 6" id="KW-0645">Protease</keyword>
<reference evidence="9 11" key="3">
    <citation type="journal article" date="2024" name="Syst. Appl. Microbiol.">
        <title>Helicobacter cappadocius sp. nov., from lizards: The first psychrotrophic Helicobacter species.</title>
        <authorList>
            <person name="Aydin F."/>
            <person name="Tarhane S."/>
            <person name="Karakaya E."/>
            <person name="Abay S."/>
            <person name="Kayman T."/>
            <person name="Guran O."/>
            <person name="Bozkurt E."/>
            <person name="Uzum N."/>
            <person name="Avci A."/>
            <person name="Olgun K."/>
            <person name="Jablonski D."/>
            <person name="Guran C."/>
            <person name="Burcin Saticioglu I."/>
        </authorList>
    </citation>
    <scope>NUCLEOTIDE SEQUENCE [LARGE SCALE GENOMIC DNA]</scope>
    <source>
        <strain evidence="9">Faydin-H75</strain>
        <strain evidence="11">faydin-H76</strain>
    </source>
</reference>
<proteinExistence type="inferred from homology"/>
<dbReference type="InterPro" id="IPR042088">
    <property type="entry name" value="OligoPept_F_C"/>
</dbReference>
<dbReference type="EMBL" id="JAUPEV010000003">
    <property type="protein sequence ID" value="MDO7252859.1"/>
    <property type="molecule type" value="Genomic_DNA"/>
</dbReference>
<evidence type="ECO:0000256" key="5">
    <source>
        <dbReference type="ARBA" id="ARBA00023049"/>
    </source>
</evidence>
<comment type="similarity">
    <text evidence="6">Belongs to the peptidase M3 family.</text>
</comment>
<dbReference type="InterPro" id="IPR011977">
    <property type="entry name" value="Pept_M3B_clade3"/>
</dbReference>
<reference evidence="9" key="2">
    <citation type="submission" date="2023-07" db="EMBL/GenBank/DDBJ databases">
        <authorList>
            <person name="Aydin F."/>
            <person name="Tarhane S."/>
            <person name="Saticioglu I.B."/>
            <person name="Karakaya E."/>
            <person name="Abay S."/>
            <person name="Guran O."/>
            <person name="Bozkurt E."/>
            <person name="Uzum N."/>
            <person name="Olgun K."/>
            <person name="Jablonski D."/>
        </authorList>
    </citation>
    <scope>NUCLEOTIDE SEQUENCE</scope>
    <source>
        <strain evidence="9">Faydin-H75</strain>
    </source>
</reference>
<evidence type="ECO:0000256" key="6">
    <source>
        <dbReference type="RuleBase" id="RU003435"/>
    </source>
</evidence>
<evidence type="ECO:0000259" key="8">
    <source>
        <dbReference type="Pfam" id="PF08439"/>
    </source>
</evidence>
<dbReference type="PANTHER" id="PTHR11804:SF5">
    <property type="entry name" value="OLIGOENDOPEPTIDASE F"/>
    <property type="match status" value="1"/>
</dbReference>
<evidence type="ECO:0000256" key="2">
    <source>
        <dbReference type="ARBA" id="ARBA00022723"/>
    </source>
</evidence>
<dbReference type="RefSeq" id="WP_305516705.1">
    <property type="nucleotide sequence ID" value="NZ_JAUPEV010000003.1"/>
</dbReference>
<dbReference type="EMBL" id="JAUYZK010000004">
    <property type="protein sequence ID" value="MDP2538902.1"/>
    <property type="molecule type" value="Genomic_DNA"/>
</dbReference>
<sequence length="581" mass="68128">MSHTLEHKWDLSSLFKSEKDIQDYIPKLKKRAKDYEKKYLNTLESLKATEFQSAITEYESIIEGISGVMTYAFLVFATDTKRGDFYAKYELLANEIEESIVFFEIEFCQLEEKKQKEFIKYSQKYAHYLQGLLDKKAHQLTLAEEKILLNTSPVGVGAFSRLFDEHLASLKIRYEDKVLNEEEILALLHHNDRDIRKKAQKCFSKELQKSSFLLTYILNMVRKDLGIQTKLRSYDKKESFRHIDNQITQKSVDSMIDTVNANFSFVHRYYRVKSKILDLTLRDYDRYAPIMSDGENIQYEEAVQSVLKAFKNFSPKFYEIAKNALKNGWVDSHPKDGKRGGAFSHGCIPSAHPYVLLNFTGNRRDAFTIAHEFGHMIHQELSKKVGYLNMDTPLTTAETASVFAEMLLFDDLKNSLCADELFGIYAGKIEDIFSTLFRQVVMTNFERRIHDIEGELKDKDFDKIWREENEKMFDTSLKLTKNYDRWWSYIPHFIHSPFYCYSYSYGQLLVLALFGLYKSGKNKDFVNIYIDFLSRGGSESPKELVARFGFDIESKDFWKIGIGEIKKMLEEFERIYNERIK</sequence>
<dbReference type="Pfam" id="PF01432">
    <property type="entry name" value="Peptidase_M3"/>
    <property type="match status" value="1"/>
</dbReference>
<comment type="caution">
    <text evidence="10">The sequence shown here is derived from an EMBL/GenBank/DDBJ whole genome shotgun (WGS) entry which is preliminary data.</text>
</comment>